<dbReference type="Proteomes" id="UP000480266">
    <property type="component" value="Unassembled WGS sequence"/>
</dbReference>
<organism evidence="1 2">
    <name type="scientific">Candidatus Afipia apatlaquensis</name>
    <dbReference type="NCBI Taxonomy" id="2712852"/>
    <lineage>
        <taxon>Bacteria</taxon>
        <taxon>Pseudomonadati</taxon>
        <taxon>Pseudomonadota</taxon>
        <taxon>Alphaproteobacteria</taxon>
        <taxon>Hyphomicrobiales</taxon>
        <taxon>Nitrobacteraceae</taxon>
        <taxon>Afipia</taxon>
    </lineage>
</organism>
<protein>
    <submittedName>
        <fullName evidence="1">Uncharacterized protein</fullName>
    </submittedName>
</protein>
<accession>A0A7C9RH32</accession>
<evidence type="ECO:0000313" key="1">
    <source>
        <dbReference type="EMBL" id="NGX97124.1"/>
    </source>
</evidence>
<sequence length="142" mass="15772">MSNLAQFGEDLRLHLIRLQACLDHLNALFAANSIADQTEFTRRLNELNAVTKNFPSQAGELYKALHDGLEQQASLPPGTIAHWIDNRQTAQLHAHADIIEQLATIATELAALTALMAERTTMTAILARQEAMSVQIQFDERP</sequence>
<gene>
    <name evidence="1" type="ORF">G4V63_18465</name>
</gene>
<name>A0A7C9RH32_9BRAD</name>
<dbReference type="EMBL" id="JAAMRR010000940">
    <property type="protein sequence ID" value="NGX97124.1"/>
    <property type="molecule type" value="Genomic_DNA"/>
</dbReference>
<proteinExistence type="predicted"/>
<reference evidence="1" key="1">
    <citation type="submission" date="2020-02" db="EMBL/GenBank/DDBJ databases">
        <title>Draft genome sequence of Candidatus Afipia apatlaquensis IBT-C3, a potential strain for decolorization of textile dyes.</title>
        <authorList>
            <person name="Sanchez-Reyes A."/>
            <person name="Breton-Deval L."/>
            <person name="Mangelson H."/>
            <person name="Sanchez-Flores A."/>
        </authorList>
    </citation>
    <scope>NUCLEOTIDE SEQUENCE [LARGE SCALE GENOMIC DNA]</scope>
    <source>
        <strain evidence="1">IBT-C3</strain>
    </source>
</reference>
<dbReference type="AlphaFoldDB" id="A0A7C9RH32"/>
<comment type="caution">
    <text evidence="1">The sequence shown here is derived from an EMBL/GenBank/DDBJ whole genome shotgun (WGS) entry which is preliminary data.</text>
</comment>
<evidence type="ECO:0000313" key="2">
    <source>
        <dbReference type="Proteomes" id="UP000480266"/>
    </source>
</evidence>
<keyword evidence="2" id="KW-1185">Reference proteome</keyword>